<evidence type="ECO:0000313" key="1">
    <source>
        <dbReference type="EMBL" id="MPV37270.1"/>
    </source>
</evidence>
<dbReference type="Gene3D" id="3.30.470.20">
    <property type="entry name" value="ATP-grasp fold, B domain"/>
    <property type="match status" value="1"/>
</dbReference>
<protein>
    <recommendedName>
        <fullName evidence="3">ATP-grasp domain-containing protein</fullName>
    </recommendedName>
</protein>
<accession>A0A6N7EGV2</accession>
<gene>
    <name evidence="1" type="ORF">GB881_09425</name>
</gene>
<dbReference type="OrthoDB" id="3373978at2"/>
<dbReference type="Gene3D" id="3.30.1490.20">
    <property type="entry name" value="ATP-grasp fold, A domain"/>
    <property type="match status" value="1"/>
</dbReference>
<dbReference type="AlphaFoldDB" id="A0A6N7EGV2"/>
<evidence type="ECO:0008006" key="3">
    <source>
        <dbReference type="Google" id="ProtNLM"/>
    </source>
</evidence>
<sequence length="294" mass="31517">MRVAIATIVAVPPEFRDDERLAEALGRRGVEVRRVPWDADGVDWSSFDAVVIRSTWDYSTRRDEFVAWADAVGPRLHNSAALVRWNSDKHYLADLAEAGIGVVPTTYVLPGDPLPPLTGEIVVKPAVSAGGNDTGRFSPRTHHLAADLVAHIHAGGRTAMIQPYLASVDTRGETAVVCIDGTPSHILRKRAVLRADEVAPVLDNGVVAAAAMFDPDLVVAGDATDAELQVATAVLDHVTDRFDYVPLYARVDLVAGPDGRPVVMELEAVEPNLYLDVAPGSLDRVVEAVIARAS</sequence>
<comment type="caution">
    <text evidence="1">The sequence shown here is derived from an EMBL/GenBank/DDBJ whole genome shotgun (WGS) entry which is preliminary data.</text>
</comment>
<dbReference type="Proteomes" id="UP000437709">
    <property type="component" value="Unassembled WGS sequence"/>
</dbReference>
<keyword evidence="2" id="KW-1185">Reference proteome</keyword>
<dbReference type="PANTHER" id="PTHR39217">
    <property type="match status" value="1"/>
</dbReference>
<dbReference type="EMBL" id="WHPC01000030">
    <property type="protein sequence ID" value="MPV37270.1"/>
    <property type="molecule type" value="Genomic_DNA"/>
</dbReference>
<evidence type="ECO:0000313" key="2">
    <source>
        <dbReference type="Proteomes" id="UP000437709"/>
    </source>
</evidence>
<dbReference type="GO" id="GO:0005524">
    <property type="term" value="F:ATP binding"/>
    <property type="evidence" value="ECO:0007669"/>
    <property type="project" value="InterPro"/>
</dbReference>
<name>A0A6N7EGV2_9MICO</name>
<dbReference type="SUPFAM" id="SSF56059">
    <property type="entry name" value="Glutathione synthetase ATP-binding domain-like"/>
    <property type="match status" value="1"/>
</dbReference>
<dbReference type="PANTHER" id="PTHR39217:SF1">
    <property type="entry name" value="GLUTATHIONE SYNTHETASE"/>
    <property type="match status" value="1"/>
</dbReference>
<reference evidence="1 2" key="1">
    <citation type="submission" date="2019-10" db="EMBL/GenBank/DDBJ databases">
        <title>Georgenia wutianyii sp. nov. and Georgenia yuyongxinii sp. nov. isolated from plateau pika (Ochotona curzoniae) in the Qinghai-Tibet plateau of China.</title>
        <authorList>
            <person name="Tian Z."/>
        </authorList>
    </citation>
    <scope>NUCLEOTIDE SEQUENCE [LARGE SCALE GENOMIC DNA]</scope>
    <source>
        <strain evidence="1 2">JCM 19765</strain>
    </source>
</reference>
<dbReference type="InterPro" id="IPR053191">
    <property type="entry name" value="DcsG_Biosynth_Enzyme"/>
</dbReference>
<dbReference type="RefSeq" id="WP_152195280.1">
    <property type="nucleotide sequence ID" value="NZ_VUKD01000003.1"/>
</dbReference>
<dbReference type="InterPro" id="IPR013815">
    <property type="entry name" value="ATP_grasp_subdomain_1"/>
</dbReference>
<proteinExistence type="predicted"/>
<organism evidence="1 2">
    <name type="scientific">Georgenia subflava</name>
    <dbReference type="NCBI Taxonomy" id="1622177"/>
    <lineage>
        <taxon>Bacteria</taxon>
        <taxon>Bacillati</taxon>
        <taxon>Actinomycetota</taxon>
        <taxon>Actinomycetes</taxon>
        <taxon>Micrococcales</taxon>
        <taxon>Bogoriellaceae</taxon>
        <taxon>Georgenia</taxon>
    </lineage>
</organism>